<dbReference type="InterPro" id="IPR044502">
    <property type="entry name" value="AtHST-like"/>
</dbReference>
<accession>A0AAN9SZ05</accession>
<dbReference type="GO" id="GO:0031969">
    <property type="term" value="C:chloroplast membrane"/>
    <property type="evidence" value="ECO:0007669"/>
    <property type="project" value="UniProtKB-SubCell"/>
</dbReference>
<dbReference type="InterPro" id="IPR000537">
    <property type="entry name" value="UbiA_prenyltransferase"/>
</dbReference>
<evidence type="ECO:0000256" key="10">
    <source>
        <dbReference type="SAM" id="Phobius"/>
    </source>
</evidence>
<feature type="transmembrane region" description="Helical" evidence="10">
    <location>
        <begin position="331"/>
        <end position="349"/>
    </location>
</feature>
<dbReference type="AlphaFoldDB" id="A0AAN9SZ05"/>
<evidence type="ECO:0000313" key="12">
    <source>
        <dbReference type="Proteomes" id="UP001386955"/>
    </source>
</evidence>
<keyword evidence="9 10" id="KW-0472">Membrane</keyword>
<evidence type="ECO:0000256" key="4">
    <source>
        <dbReference type="ARBA" id="ARBA00022640"/>
    </source>
</evidence>
<comment type="similarity">
    <text evidence="2">Belongs to the UbiA prenyltransferase family.</text>
</comment>
<evidence type="ECO:0000256" key="2">
    <source>
        <dbReference type="ARBA" id="ARBA00005985"/>
    </source>
</evidence>
<dbReference type="Gene3D" id="1.20.120.1780">
    <property type="entry name" value="UbiA prenyltransferase"/>
    <property type="match status" value="1"/>
</dbReference>
<keyword evidence="8 10" id="KW-1133">Transmembrane helix</keyword>
<feature type="transmembrane region" description="Helical" evidence="10">
    <location>
        <begin position="284"/>
        <end position="305"/>
    </location>
</feature>
<dbReference type="Pfam" id="PF01040">
    <property type="entry name" value="UbiA"/>
    <property type="match status" value="1"/>
</dbReference>
<proteinExistence type="inferred from homology"/>
<reference evidence="11 12" key="1">
    <citation type="submission" date="2024-01" db="EMBL/GenBank/DDBJ databases">
        <title>The genomes of 5 underutilized Papilionoideae crops provide insights into root nodulation and disease resistanc.</title>
        <authorList>
            <person name="Jiang F."/>
        </authorList>
    </citation>
    <scope>NUCLEOTIDE SEQUENCE [LARGE SCALE GENOMIC DNA]</scope>
    <source>
        <strain evidence="11">DUOXIRENSHENG_FW03</strain>
        <tissue evidence="11">Leaves</tissue>
    </source>
</reference>
<evidence type="ECO:0000256" key="5">
    <source>
        <dbReference type="ARBA" id="ARBA00022679"/>
    </source>
</evidence>
<keyword evidence="3" id="KW-0150">Chloroplast</keyword>
<feature type="transmembrane region" description="Helical" evidence="10">
    <location>
        <begin position="355"/>
        <end position="375"/>
    </location>
</feature>
<keyword evidence="4" id="KW-0934">Plastid</keyword>
<dbReference type="InterPro" id="IPR044878">
    <property type="entry name" value="UbiA_sf"/>
</dbReference>
<dbReference type="PANTHER" id="PTHR43009:SF6">
    <property type="entry name" value="HOMOGENTISATE PHYTYLTRANSFERASE 1, CHLOROPLASTIC"/>
    <property type="match status" value="1"/>
</dbReference>
<evidence type="ECO:0000256" key="6">
    <source>
        <dbReference type="ARBA" id="ARBA00022692"/>
    </source>
</evidence>
<comment type="subcellular location">
    <subcellularLocation>
        <location evidence="1">Plastid</location>
        <location evidence="1">Chloroplast membrane</location>
        <topology evidence="1">Multi-pass membrane protein</topology>
    </subcellularLocation>
</comment>
<evidence type="ECO:0000313" key="11">
    <source>
        <dbReference type="EMBL" id="KAK7411237.1"/>
    </source>
</evidence>
<evidence type="ECO:0000256" key="1">
    <source>
        <dbReference type="ARBA" id="ARBA00004508"/>
    </source>
</evidence>
<feature type="transmembrane region" description="Helical" evidence="10">
    <location>
        <begin position="251"/>
        <end position="272"/>
    </location>
</feature>
<gene>
    <name evidence="11" type="ORF">VNO78_02670</name>
</gene>
<evidence type="ECO:0000256" key="7">
    <source>
        <dbReference type="ARBA" id="ARBA00022946"/>
    </source>
</evidence>
<keyword evidence="6 10" id="KW-0812">Transmembrane</keyword>
<dbReference type="PANTHER" id="PTHR43009">
    <property type="entry name" value="HOMOGENTISATE SOLANESYLTRANSFERASE, CHLOROPLASTIC"/>
    <property type="match status" value="1"/>
</dbReference>
<evidence type="ECO:0000256" key="3">
    <source>
        <dbReference type="ARBA" id="ARBA00022528"/>
    </source>
</evidence>
<organism evidence="11 12">
    <name type="scientific">Psophocarpus tetragonolobus</name>
    <name type="common">Winged bean</name>
    <name type="synonym">Dolichos tetragonolobus</name>
    <dbReference type="NCBI Taxonomy" id="3891"/>
    <lineage>
        <taxon>Eukaryota</taxon>
        <taxon>Viridiplantae</taxon>
        <taxon>Streptophyta</taxon>
        <taxon>Embryophyta</taxon>
        <taxon>Tracheophyta</taxon>
        <taxon>Spermatophyta</taxon>
        <taxon>Magnoliopsida</taxon>
        <taxon>eudicotyledons</taxon>
        <taxon>Gunneridae</taxon>
        <taxon>Pentapetalae</taxon>
        <taxon>rosids</taxon>
        <taxon>fabids</taxon>
        <taxon>Fabales</taxon>
        <taxon>Fabaceae</taxon>
        <taxon>Papilionoideae</taxon>
        <taxon>50 kb inversion clade</taxon>
        <taxon>NPAAA clade</taxon>
        <taxon>indigoferoid/millettioid clade</taxon>
        <taxon>Phaseoleae</taxon>
        <taxon>Psophocarpus</taxon>
    </lineage>
</organism>
<dbReference type="Proteomes" id="UP001386955">
    <property type="component" value="Unassembled WGS sequence"/>
</dbReference>
<feature type="transmembrane region" description="Helical" evidence="10">
    <location>
        <begin position="117"/>
        <end position="141"/>
    </location>
</feature>
<dbReference type="CDD" id="cd13960">
    <property type="entry name" value="PT_UbiA_HPT1"/>
    <property type="match status" value="1"/>
</dbReference>
<dbReference type="EMBL" id="JAYMYS010000001">
    <property type="protein sequence ID" value="KAK7411237.1"/>
    <property type="molecule type" value="Genomic_DNA"/>
</dbReference>
<evidence type="ECO:0000256" key="9">
    <source>
        <dbReference type="ARBA" id="ARBA00023136"/>
    </source>
</evidence>
<feature type="transmembrane region" description="Helical" evidence="10">
    <location>
        <begin position="195"/>
        <end position="217"/>
    </location>
</feature>
<dbReference type="Gene3D" id="1.10.357.140">
    <property type="entry name" value="UbiA prenyltransferase"/>
    <property type="match status" value="1"/>
</dbReference>
<sequence>MVLGLAISTFPNAFSATTGGNLWRGKQYSTKNIYYTSSFALKASQQKRKTQIEYNLLSSHNPSLNHDYKCIGGGFPHQEFKTKSIVKAIPEESFSCEPHASNPKNIFDVVKNFLVALYWFCYPYTVIGRTLSTISISLLAVNRISDISPLFFTGLLQVLIPHLFMDIYINGVNQLFDVEIDKINKPFLPLASGQLSFTTGVIITMSSLALSLGLGWITGSWPLIWSLILCCAFWTAYSINVPLLRWKGNPLLAAMCIFVTWAFIFPITFFLHMQTSVLARPVTFPKSLFLIMAFMGFYSIGIAMFKDISDMEGDNTFGIHSFSTKLGQKRVFWICVSFFEMAFGVALLFGLGSSFLWIKIITSIGYAALASILWNQAKSIDLKSKASIGSFYMLIWKPASFCL</sequence>
<protein>
    <recommendedName>
        <fullName evidence="13">Glycinol 4-dimethylallyltransferase</fullName>
    </recommendedName>
</protein>
<evidence type="ECO:0000256" key="8">
    <source>
        <dbReference type="ARBA" id="ARBA00022989"/>
    </source>
</evidence>
<name>A0AAN9SZ05_PSOTE</name>
<evidence type="ECO:0008006" key="13">
    <source>
        <dbReference type="Google" id="ProtNLM"/>
    </source>
</evidence>
<comment type="caution">
    <text evidence="11">The sequence shown here is derived from an EMBL/GenBank/DDBJ whole genome shotgun (WGS) entry which is preliminary data.</text>
</comment>
<dbReference type="GO" id="GO:0004659">
    <property type="term" value="F:prenyltransferase activity"/>
    <property type="evidence" value="ECO:0007669"/>
    <property type="project" value="InterPro"/>
</dbReference>
<keyword evidence="12" id="KW-1185">Reference proteome</keyword>
<keyword evidence="7" id="KW-0809">Transit peptide</keyword>
<feature type="transmembrane region" description="Helical" evidence="10">
    <location>
        <begin position="223"/>
        <end position="244"/>
    </location>
</feature>
<keyword evidence="5" id="KW-0808">Transferase</keyword>